<comment type="caution">
    <text evidence="1">The sequence shown here is derived from an EMBL/GenBank/DDBJ whole genome shotgun (WGS) entry which is preliminary data.</text>
</comment>
<gene>
    <name evidence="1" type="ORF">KOW79_021281</name>
</gene>
<accession>A0A9D3N5H2</accession>
<sequence length="120" mass="13483">MSELWRNSSCTYLDLPMTHHPQHRCPNSFAGFFFQPALSAPRSEETHGSPNAPLSVCSARIVGKIKEATRDSKRIIVSGLHQQESLRNKQVSHDITAVTVFLSSGNLSKLDLSKRYVYRI</sequence>
<name>A0A9D3N5H2_9TELE</name>
<protein>
    <submittedName>
        <fullName evidence="1">Uncharacterized protein</fullName>
    </submittedName>
</protein>
<evidence type="ECO:0000313" key="2">
    <source>
        <dbReference type="Proteomes" id="UP000824219"/>
    </source>
</evidence>
<proteinExistence type="predicted"/>
<dbReference type="Proteomes" id="UP000824219">
    <property type="component" value="Linkage Group LG27"/>
</dbReference>
<evidence type="ECO:0000313" key="1">
    <source>
        <dbReference type="EMBL" id="KAG7315193.1"/>
    </source>
</evidence>
<dbReference type="EMBL" id="JAHKSW010000027">
    <property type="protein sequence ID" value="KAG7315193.1"/>
    <property type="molecule type" value="Genomic_DNA"/>
</dbReference>
<keyword evidence="2" id="KW-1185">Reference proteome</keyword>
<organism evidence="1 2">
    <name type="scientific">Hemibagrus wyckioides</name>
    <dbReference type="NCBI Taxonomy" id="337641"/>
    <lineage>
        <taxon>Eukaryota</taxon>
        <taxon>Metazoa</taxon>
        <taxon>Chordata</taxon>
        <taxon>Craniata</taxon>
        <taxon>Vertebrata</taxon>
        <taxon>Euteleostomi</taxon>
        <taxon>Actinopterygii</taxon>
        <taxon>Neopterygii</taxon>
        <taxon>Teleostei</taxon>
        <taxon>Ostariophysi</taxon>
        <taxon>Siluriformes</taxon>
        <taxon>Bagridae</taxon>
        <taxon>Hemibagrus</taxon>
    </lineage>
</organism>
<reference evidence="1 2" key="1">
    <citation type="submission" date="2021-06" db="EMBL/GenBank/DDBJ databases">
        <title>Chromosome-level genome assembly of the red-tail catfish (Hemibagrus wyckioides).</title>
        <authorList>
            <person name="Shao F."/>
        </authorList>
    </citation>
    <scope>NUCLEOTIDE SEQUENCE [LARGE SCALE GENOMIC DNA]</scope>
    <source>
        <strain evidence="1">EC202008001</strain>
        <tissue evidence="1">Blood</tissue>
    </source>
</reference>
<dbReference type="AlphaFoldDB" id="A0A9D3N5H2"/>